<name>A0A0D6P2W6_9PROT</name>
<sequence length="133" mass="14240">MNRHRHRRHAASLWTALLCAATGMVAAGTAMAAGTRYVHRPTDAAAFEVSPADNGLPIPPIPPPLPQTYSAAPVPGEATPVPEAQETGTHLSPEVFNPRFYDEGNGYLAHSTMHSEQDRRVPPAGLQLSMPLQ</sequence>
<feature type="compositionally biased region" description="Pro residues" evidence="1">
    <location>
        <begin position="57"/>
        <end position="66"/>
    </location>
</feature>
<dbReference type="AlphaFoldDB" id="A0A0D6P2W6"/>
<reference evidence="3 4" key="1">
    <citation type="submission" date="2012-11" db="EMBL/GenBank/DDBJ databases">
        <title>Whole genome sequence of Acidisphaera rubrifaciens HS-AP3.</title>
        <authorList>
            <person name="Azuma Y."/>
            <person name="Higashiura N."/>
            <person name="Hirakawa H."/>
            <person name="Matsushita K."/>
        </authorList>
    </citation>
    <scope>NUCLEOTIDE SEQUENCE [LARGE SCALE GENOMIC DNA]</scope>
    <source>
        <strain evidence="3 4">HS-AP3</strain>
    </source>
</reference>
<accession>A0A0D6P2W6</accession>
<evidence type="ECO:0000313" key="3">
    <source>
        <dbReference type="EMBL" id="GAN76017.1"/>
    </source>
</evidence>
<proteinExistence type="predicted"/>
<evidence type="ECO:0000256" key="1">
    <source>
        <dbReference type="SAM" id="MobiDB-lite"/>
    </source>
</evidence>
<organism evidence="3 4">
    <name type="scientific">Acidisphaera rubrifaciens HS-AP3</name>
    <dbReference type="NCBI Taxonomy" id="1231350"/>
    <lineage>
        <taxon>Bacteria</taxon>
        <taxon>Pseudomonadati</taxon>
        <taxon>Pseudomonadota</taxon>
        <taxon>Alphaproteobacteria</taxon>
        <taxon>Acetobacterales</taxon>
        <taxon>Acetobacteraceae</taxon>
        <taxon>Acidisphaera</taxon>
    </lineage>
</organism>
<evidence type="ECO:0000313" key="4">
    <source>
        <dbReference type="Proteomes" id="UP000032680"/>
    </source>
</evidence>
<comment type="caution">
    <text evidence="3">The sequence shown here is derived from an EMBL/GenBank/DDBJ whole genome shotgun (WGS) entry which is preliminary data.</text>
</comment>
<gene>
    <name evidence="3" type="ORF">Asru_0045_08</name>
</gene>
<feature type="region of interest" description="Disordered" evidence="1">
    <location>
        <begin position="112"/>
        <end position="133"/>
    </location>
</feature>
<evidence type="ECO:0000256" key="2">
    <source>
        <dbReference type="SAM" id="SignalP"/>
    </source>
</evidence>
<dbReference type="Proteomes" id="UP000032680">
    <property type="component" value="Unassembled WGS sequence"/>
</dbReference>
<dbReference type="EMBL" id="BANB01000045">
    <property type="protein sequence ID" value="GAN76017.1"/>
    <property type="molecule type" value="Genomic_DNA"/>
</dbReference>
<keyword evidence="4" id="KW-1185">Reference proteome</keyword>
<protein>
    <submittedName>
        <fullName evidence="3">Uncharacterized protein</fullName>
    </submittedName>
</protein>
<keyword evidence="2" id="KW-0732">Signal</keyword>
<dbReference type="RefSeq" id="WP_148360225.1">
    <property type="nucleotide sequence ID" value="NZ_BANB01000045.1"/>
</dbReference>
<feature type="region of interest" description="Disordered" evidence="1">
    <location>
        <begin position="49"/>
        <end position="96"/>
    </location>
</feature>
<feature type="signal peptide" evidence="2">
    <location>
        <begin position="1"/>
        <end position="32"/>
    </location>
</feature>
<feature type="chain" id="PRO_5002309658" evidence="2">
    <location>
        <begin position="33"/>
        <end position="133"/>
    </location>
</feature>